<organism evidence="1 2">
    <name type="scientific">Batillaria attramentaria</name>
    <dbReference type="NCBI Taxonomy" id="370345"/>
    <lineage>
        <taxon>Eukaryota</taxon>
        <taxon>Metazoa</taxon>
        <taxon>Spiralia</taxon>
        <taxon>Lophotrochozoa</taxon>
        <taxon>Mollusca</taxon>
        <taxon>Gastropoda</taxon>
        <taxon>Caenogastropoda</taxon>
        <taxon>Sorbeoconcha</taxon>
        <taxon>Cerithioidea</taxon>
        <taxon>Batillariidae</taxon>
        <taxon>Batillaria</taxon>
    </lineage>
</organism>
<accession>A0ABD0L7I9</accession>
<reference evidence="1 2" key="1">
    <citation type="journal article" date="2023" name="Sci. Data">
        <title>Genome assembly of the Korean intertidal mud-creeper Batillaria attramentaria.</title>
        <authorList>
            <person name="Patra A.K."/>
            <person name="Ho P.T."/>
            <person name="Jun S."/>
            <person name="Lee S.J."/>
            <person name="Kim Y."/>
            <person name="Won Y.J."/>
        </authorList>
    </citation>
    <scope>NUCLEOTIDE SEQUENCE [LARGE SCALE GENOMIC DNA]</scope>
    <source>
        <strain evidence="1">Wonlab-2016</strain>
    </source>
</reference>
<comment type="caution">
    <text evidence="1">The sequence shown here is derived from an EMBL/GenBank/DDBJ whole genome shotgun (WGS) entry which is preliminary data.</text>
</comment>
<dbReference type="Proteomes" id="UP001519460">
    <property type="component" value="Unassembled WGS sequence"/>
</dbReference>
<evidence type="ECO:0008006" key="3">
    <source>
        <dbReference type="Google" id="ProtNLM"/>
    </source>
</evidence>
<evidence type="ECO:0000313" key="2">
    <source>
        <dbReference type="Proteomes" id="UP001519460"/>
    </source>
</evidence>
<name>A0ABD0L7I9_9CAEN</name>
<proteinExistence type="predicted"/>
<dbReference type="EMBL" id="JACVVK020000076">
    <property type="protein sequence ID" value="KAK7495305.1"/>
    <property type="molecule type" value="Genomic_DNA"/>
</dbReference>
<keyword evidence="2" id="KW-1185">Reference proteome</keyword>
<dbReference type="SUPFAM" id="SSF101898">
    <property type="entry name" value="NHL repeat"/>
    <property type="match status" value="1"/>
</dbReference>
<gene>
    <name evidence="1" type="ORF">BaRGS_00013487</name>
</gene>
<sequence length="336" mass="36029">MQPLSSIQSAVEKATMVCTGLLLLVSATLYGVESFSPMTATLRKTFHVPFPENGTGDIEIHSLLVTNNKLVIGQGGIDMNKLKVVSLDNVDEVKEIELGLMQVPFDMALRGDGLVAVSCKHTFSDILLVDVSGADPVISKTVSPPREYVETAVAGGTGDELIVAGWTLSYIGYVDVLSREGDVIRNIKENWDQVLPEHVVQNGNDLFISATDLNNYQSLYRVDLVTGESISNIGALNLSTITDDTFFQGDVDSAGNLYFAVNGGACFNGADRAPSAHCVLVIAPDGQIRVLLYGINFYRMATAVAVTPTGIAVAWQIEPYGPGSTYHVAVEGYEFA</sequence>
<dbReference type="AlphaFoldDB" id="A0ABD0L7I9"/>
<evidence type="ECO:0000313" key="1">
    <source>
        <dbReference type="EMBL" id="KAK7495305.1"/>
    </source>
</evidence>
<protein>
    <recommendedName>
        <fullName evidence="3">SMP-30/Gluconolactonase/LRE-like region domain-containing protein</fullName>
    </recommendedName>
</protein>